<proteinExistence type="predicted"/>
<gene>
    <name evidence="1" type="ORF">GALL_78020</name>
</gene>
<reference evidence="1" key="1">
    <citation type="submission" date="2016-10" db="EMBL/GenBank/DDBJ databases">
        <title>Sequence of Gallionella enrichment culture.</title>
        <authorList>
            <person name="Poehlein A."/>
            <person name="Muehling M."/>
            <person name="Daniel R."/>
        </authorList>
    </citation>
    <scope>NUCLEOTIDE SEQUENCE</scope>
</reference>
<protein>
    <submittedName>
        <fullName evidence="1">Uncharacterized protein</fullName>
    </submittedName>
</protein>
<name>A0A1J5SPQ1_9ZZZZ</name>
<organism evidence="1">
    <name type="scientific">mine drainage metagenome</name>
    <dbReference type="NCBI Taxonomy" id="410659"/>
    <lineage>
        <taxon>unclassified sequences</taxon>
        <taxon>metagenomes</taxon>
        <taxon>ecological metagenomes</taxon>
    </lineage>
</organism>
<dbReference type="AlphaFoldDB" id="A0A1J5SPQ1"/>
<dbReference type="EMBL" id="MLJW01000023">
    <property type="protein sequence ID" value="OIR10490.1"/>
    <property type="molecule type" value="Genomic_DNA"/>
</dbReference>
<sequence length="275" mass="30441">MTTQENAEKTTPICFVIMPISDVHGYEPGHFARVYEHLLKPAIVAAGYSPVRADDAVKTDYIVVGIIQKIVESEMVICDFSARNPNVMYELGIRHAFNKPVTLVKDRRTEKVFDIQGLRYTEYDDSLRIDSVQKDVSKISVAITETAKVGENGLNSVIQLAGIKTAEVPAGQKVSPDTQLLLSAIGALERRIESVEIKGVSTARYFRIEGDKVIFAEGSEGEINDSIANQEWQVIGTLVDIHPLEEKIFIRQESGKIIPYSAFSVKSKGLQALPF</sequence>
<evidence type="ECO:0000313" key="1">
    <source>
        <dbReference type="EMBL" id="OIR10490.1"/>
    </source>
</evidence>
<dbReference type="Gene3D" id="3.40.50.450">
    <property type="match status" value="1"/>
</dbReference>
<accession>A0A1J5SPQ1</accession>
<comment type="caution">
    <text evidence="1">The sequence shown here is derived from an EMBL/GenBank/DDBJ whole genome shotgun (WGS) entry which is preliminary data.</text>
</comment>